<gene>
    <name evidence="9" type="primary">dkgB</name>
    <name evidence="9" type="ORF">VIN01S_10340</name>
</gene>
<feature type="active site" description="Proton donor" evidence="5">
    <location>
        <position position="40"/>
    </location>
</feature>
<evidence type="ECO:0000313" key="9">
    <source>
        <dbReference type="EMBL" id="GEA50230.1"/>
    </source>
</evidence>
<dbReference type="PANTHER" id="PTHR43827:SF3">
    <property type="entry name" value="NADP-DEPENDENT OXIDOREDUCTASE DOMAIN-CONTAINING PROTEIN"/>
    <property type="match status" value="1"/>
</dbReference>
<evidence type="ECO:0000256" key="7">
    <source>
        <dbReference type="PIRSR" id="PIRSR000097-3"/>
    </source>
</evidence>
<keyword evidence="2" id="KW-0521">NADP</keyword>
<dbReference type="Proteomes" id="UP000318717">
    <property type="component" value="Unassembled WGS sequence"/>
</dbReference>
<dbReference type="Pfam" id="PF00248">
    <property type="entry name" value="Aldo_ket_red"/>
    <property type="match status" value="1"/>
</dbReference>
<evidence type="ECO:0000256" key="6">
    <source>
        <dbReference type="PIRSR" id="PIRSR000097-2"/>
    </source>
</evidence>
<evidence type="ECO:0000259" key="8">
    <source>
        <dbReference type="Pfam" id="PF00248"/>
    </source>
</evidence>
<dbReference type="PROSITE" id="PS00798">
    <property type="entry name" value="ALDOKETO_REDUCTASE_1"/>
    <property type="match status" value="1"/>
</dbReference>
<dbReference type="GO" id="GO:0051596">
    <property type="term" value="P:methylglyoxal catabolic process"/>
    <property type="evidence" value="ECO:0007669"/>
    <property type="project" value="TreeGrafter"/>
</dbReference>
<dbReference type="InterPro" id="IPR018170">
    <property type="entry name" value="Aldo/ket_reductase_CS"/>
</dbReference>
<organism evidence="9 10">
    <name type="scientific">Vibrio inusitatus NBRC 102082</name>
    <dbReference type="NCBI Taxonomy" id="1219070"/>
    <lineage>
        <taxon>Bacteria</taxon>
        <taxon>Pseudomonadati</taxon>
        <taxon>Pseudomonadota</taxon>
        <taxon>Gammaproteobacteria</taxon>
        <taxon>Vibrionales</taxon>
        <taxon>Vibrionaceae</taxon>
        <taxon>Vibrio</taxon>
    </lineage>
</organism>
<dbReference type="NCBIfam" id="NF008377">
    <property type="entry name" value="PRK11172.1"/>
    <property type="match status" value="1"/>
</dbReference>
<evidence type="ECO:0000256" key="2">
    <source>
        <dbReference type="ARBA" id="ARBA00022857"/>
    </source>
</evidence>
<dbReference type="InterPro" id="IPR036812">
    <property type="entry name" value="NAD(P)_OxRdtase_dom_sf"/>
</dbReference>
<evidence type="ECO:0000256" key="5">
    <source>
        <dbReference type="PIRSR" id="PIRSR000097-1"/>
    </source>
</evidence>
<name>A0A4Y3HTZ2_9VIBR</name>
<dbReference type="EMBL" id="BJLF01000004">
    <property type="protein sequence ID" value="GEA50230.1"/>
    <property type="molecule type" value="Genomic_DNA"/>
</dbReference>
<dbReference type="RefSeq" id="WP_141344627.1">
    <property type="nucleotide sequence ID" value="NZ_BJLF01000004.1"/>
</dbReference>
<comment type="catalytic activity">
    <reaction evidence="4">
        <text>hydroxyacetone + NADP(+) = methylglyoxal + NADPH + H(+)</text>
        <dbReference type="Rhea" id="RHEA:27986"/>
        <dbReference type="ChEBI" id="CHEBI:15378"/>
        <dbReference type="ChEBI" id="CHEBI:17158"/>
        <dbReference type="ChEBI" id="CHEBI:27957"/>
        <dbReference type="ChEBI" id="CHEBI:57783"/>
        <dbReference type="ChEBI" id="CHEBI:58349"/>
    </reaction>
</comment>
<proteinExistence type="inferred from homology"/>
<dbReference type="GO" id="GO:1990002">
    <property type="term" value="F:methylglyoxal reductase (NADPH) (acetol producing) activity"/>
    <property type="evidence" value="ECO:0007669"/>
    <property type="project" value="TreeGrafter"/>
</dbReference>
<sequence length="267" mass="29855">MNSIPLLGAGTYRLKYGAGYDSVKISLEAGFRHIDTAQIYGNEQEVGQAIADSSIPREEIFLTTKVWIDNFSKEKFALSVHESLEKLKTDYIDLLLIHWPLKDDEVPMEVYLLELKAVKDAGLVRHIGVSNFTNAQLEKAINIIGDGEVYTNQVEVHPYLQNHKVVDFCEANGVIVTGYMPFAYGDVLKDETIQAIAKEHDASPAQIVLAWMRQNDFVTIPSSTKKANIESNLQSEKVTLTASDMEKIAKLDRGHRLASPSFAPDWD</sequence>
<evidence type="ECO:0000313" key="10">
    <source>
        <dbReference type="Proteomes" id="UP000318717"/>
    </source>
</evidence>
<feature type="site" description="Lowers pKa of active site Tyr" evidence="7">
    <location>
        <position position="65"/>
    </location>
</feature>
<evidence type="ECO:0000256" key="1">
    <source>
        <dbReference type="ARBA" id="ARBA00007905"/>
    </source>
</evidence>
<dbReference type="PANTHER" id="PTHR43827">
    <property type="entry name" value="2,5-DIKETO-D-GLUCONIC ACID REDUCTASE"/>
    <property type="match status" value="1"/>
</dbReference>
<dbReference type="Gene3D" id="3.20.20.100">
    <property type="entry name" value="NADP-dependent oxidoreductase domain"/>
    <property type="match status" value="1"/>
</dbReference>
<evidence type="ECO:0000256" key="4">
    <source>
        <dbReference type="ARBA" id="ARBA00049445"/>
    </source>
</evidence>
<dbReference type="FunFam" id="3.20.20.100:FF:000002">
    <property type="entry name" value="2,5-diketo-D-gluconic acid reductase A"/>
    <property type="match status" value="1"/>
</dbReference>
<dbReference type="PIRSF" id="PIRSF000097">
    <property type="entry name" value="AKR"/>
    <property type="match status" value="1"/>
</dbReference>
<dbReference type="InterPro" id="IPR020471">
    <property type="entry name" value="AKR"/>
</dbReference>
<protein>
    <submittedName>
        <fullName evidence="9">2,5-diketo-D-gluconate reductase B</fullName>
    </submittedName>
</protein>
<accession>A0A4Y3HTZ2</accession>
<reference evidence="9 10" key="1">
    <citation type="submission" date="2019-06" db="EMBL/GenBank/DDBJ databases">
        <title>Whole genome shotgun sequence of Vibrio inusitatus NBRC 102082.</title>
        <authorList>
            <person name="Hosoyama A."/>
            <person name="Uohara A."/>
            <person name="Ohji S."/>
            <person name="Ichikawa N."/>
        </authorList>
    </citation>
    <scope>NUCLEOTIDE SEQUENCE [LARGE SCALE GENOMIC DNA]</scope>
    <source>
        <strain evidence="9 10">NBRC 102082</strain>
    </source>
</reference>
<feature type="binding site" evidence="6">
    <location>
        <position position="98"/>
    </location>
    <ligand>
        <name>substrate</name>
    </ligand>
</feature>
<dbReference type="InterPro" id="IPR023210">
    <property type="entry name" value="NADP_OxRdtase_dom"/>
</dbReference>
<comment type="caution">
    <text evidence="9">The sequence shown here is derived from an EMBL/GenBank/DDBJ whole genome shotgun (WGS) entry which is preliminary data.</text>
</comment>
<dbReference type="PRINTS" id="PR00069">
    <property type="entry name" value="ALDKETRDTASE"/>
</dbReference>
<keyword evidence="3" id="KW-0560">Oxidoreductase</keyword>
<feature type="domain" description="NADP-dependent oxidoreductase" evidence="8">
    <location>
        <begin position="21"/>
        <end position="252"/>
    </location>
</feature>
<dbReference type="SUPFAM" id="SSF51430">
    <property type="entry name" value="NAD(P)-linked oxidoreductase"/>
    <property type="match status" value="1"/>
</dbReference>
<evidence type="ECO:0000256" key="3">
    <source>
        <dbReference type="ARBA" id="ARBA00023002"/>
    </source>
</evidence>
<keyword evidence="10" id="KW-1185">Reference proteome</keyword>
<comment type="similarity">
    <text evidence="1">Belongs to the aldo/keto reductase family.</text>
</comment>
<dbReference type="OrthoDB" id="9804790at2"/>
<dbReference type="PROSITE" id="PS00062">
    <property type="entry name" value="ALDOKETO_REDUCTASE_2"/>
    <property type="match status" value="1"/>
</dbReference>
<dbReference type="AlphaFoldDB" id="A0A4Y3HTZ2"/>